<feature type="compositionally biased region" description="Low complexity" evidence="5">
    <location>
        <begin position="8"/>
        <end position="18"/>
    </location>
</feature>
<dbReference type="InterPro" id="IPR036570">
    <property type="entry name" value="HORMA_dom_sf"/>
</dbReference>
<dbReference type="GO" id="GO:0000423">
    <property type="term" value="P:mitophagy"/>
    <property type="evidence" value="ECO:0007669"/>
    <property type="project" value="TreeGrafter"/>
</dbReference>
<feature type="compositionally biased region" description="Basic and acidic residues" evidence="5">
    <location>
        <begin position="695"/>
        <end position="714"/>
    </location>
</feature>
<feature type="compositionally biased region" description="Low complexity" evidence="5">
    <location>
        <begin position="505"/>
        <end position="527"/>
    </location>
</feature>
<dbReference type="PANTHER" id="PTHR13430:SF4">
    <property type="entry name" value="AUTOPHAGY-RELATED PROTEIN 13"/>
    <property type="match status" value="1"/>
</dbReference>
<feature type="region of interest" description="Disordered" evidence="5">
    <location>
        <begin position="811"/>
        <end position="937"/>
    </location>
</feature>
<proteinExistence type="inferred from homology"/>
<evidence type="ECO:0000313" key="7">
    <source>
        <dbReference type="EMBL" id="KAF2239594.1"/>
    </source>
</evidence>
<dbReference type="InterPro" id="IPR018731">
    <property type="entry name" value="Atg13_N"/>
</dbReference>
<dbReference type="Proteomes" id="UP000800092">
    <property type="component" value="Unassembled WGS sequence"/>
</dbReference>
<dbReference type="PANTHER" id="PTHR13430">
    <property type="match status" value="1"/>
</dbReference>
<dbReference type="Gene3D" id="6.10.140.1900">
    <property type="match status" value="1"/>
</dbReference>
<evidence type="ECO:0000259" key="6">
    <source>
        <dbReference type="Pfam" id="PF10033"/>
    </source>
</evidence>
<feature type="region of interest" description="Disordered" evidence="5">
    <location>
        <begin position="1"/>
        <end position="64"/>
    </location>
</feature>
<evidence type="ECO:0000256" key="5">
    <source>
        <dbReference type="SAM" id="MobiDB-lite"/>
    </source>
</evidence>
<feature type="compositionally biased region" description="Basic and acidic residues" evidence="5">
    <location>
        <begin position="820"/>
        <end position="829"/>
    </location>
</feature>
<feature type="domain" description="Autophagy-related protein 13 N-terminal" evidence="6">
    <location>
        <begin position="74"/>
        <end position="313"/>
    </location>
</feature>
<evidence type="ECO:0000256" key="1">
    <source>
        <dbReference type="ARBA" id="ARBA00005246"/>
    </source>
</evidence>
<dbReference type="InterPro" id="IPR040182">
    <property type="entry name" value="ATG13"/>
</dbReference>
<organism evidence="7 8">
    <name type="scientific">Viridothelium virens</name>
    <name type="common">Speckled blister lichen</name>
    <name type="synonym">Trypethelium virens</name>
    <dbReference type="NCBI Taxonomy" id="1048519"/>
    <lineage>
        <taxon>Eukaryota</taxon>
        <taxon>Fungi</taxon>
        <taxon>Dikarya</taxon>
        <taxon>Ascomycota</taxon>
        <taxon>Pezizomycotina</taxon>
        <taxon>Dothideomycetes</taxon>
        <taxon>Dothideomycetes incertae sedis</taxon>
        <taxon>Trypetheliales</taxon>
        <taxon>Trypetheliaceae</taxon>
        <taxon>Viridothelium</taxon>
    </lineage>
</organism>
<dbReference type="GO" id="GO:0005829">
    <property type="term" value="C:cytosol"/>
    <property type="evidence" value="ECO:0007669"/>
    <property type="project" value="TreeGrafter"/>
</dbReference>
<feature type="region of interest" description="Disordered" evidence="5">
    <location>
        <begin position="391"/>
        <end position="439"/>
    </location>
</feature>
<dbReference type="Gene3D" id="3.30.900.10">
    <property type="entry name" value="HORMA domain"/>
    <property type="match status" value="1"/>
</dbReference>
<sequence>MHQHPRLAPRAASAASSPQTNPTRTNNPREHRVDRSPSSMSYDERVGGEGYAEPVADERLPGQTRDDAKLNQVIQQFYSKAALMIISSRVTLEHAYTRTGDIRQTKWFNTTLDDAAALAEEIDDWRNANIFEERPPPLIIEIFIDTSDLTGNQTLSITDEHGKRWDACEALKQSEHSSGRYASRGGKEAQIVLERWKLELGDASSLPTTEMTDSLPNIYKKSVVLFRSLYTYSRLLPAWKYQRRMARKPASHNMVRLNYRIRNGFRDSPWKDTLDVPLYTSTEPVTGEYVWAPIITGAGPMNIQVGYRTNCNFRTDDAESLLSSQFMGLDDQYFRPSLEAKDRGHIHAQKGKEIGSLPVQQEHFEDRADKGQAYGSLGTFHQAGIPARSSPISALRAARDNASPTSPSPTASPPQKIPPNHRIATGSKSSLRSNEGAPNFQRRASVSFQPFKAGSLSSSPHVPPSPGSSVGKATIPNAPSHAKNRNSITTLPQAALRTAALPNETAISSSTSSSPKPAPISRYSSSFGHRRSRLSSGGGSKTEDDNNSSGKGSLTSSAQPGSGVLNEGDGGSSGSVQTDEENISDFLKLLEQKKDLKSFSRTDSNARENSTRRTAAALSKYQRMRDSNAALSDSLSTSMQLHRSSTSSSRQLSSVPPMMAGTSVSTSSSPGKPISPHTPHTPAVPSRLSANYTPHVRDTVHERESGRRDLRDPDEIPGDGATNAIDIPTSPRLYSHGRRSSSLAQQHRAYGGDDMLSFEMRSTSLPAEERGDLSLSELLQLQQPTYGPELPPGGAEMLPQQHMYAHDPSIDRVQSQHRPTAHEPQERSRRSSAGGSFPIRSRTSLSSRGRLSSGNASSSSIGAGSAASSDRGGRLSSRPATAAPTVQQAATEDDGEPLLFAMSDFGAFARTKSDDNSSTKGSSGRGSRRGGSSGWSR</sequence>
<evidence type="ECO:0000256" key="2">
    <source>
        <dbReference type="ARBA" id="ARBA00013801"/>
    </source>
</evidence>
<dbReference type="GO" id="GO:0034497">
    <property type="term" value="P:protein localization to phagophore assembly site"/>
    <property type="evidence" value="ECO:0007669"/>
    <property type="project" value="TreeGrafter"/>
</dbReference>
<accession>A0A6A6HN90</accession>
<keyword evidence="3 4" id="KW-0072">Autophagy</keyword>
<dbReference type="EMBL" id="ML991772">
    <property type="protein sequence ID" value="KAF2239594.1"/>
    <property type="molecule type" value="Genomic_DNA"/>
</dbReference>
<name>A0A6A6HN90_VIRVR</name>
<dbReference type="OrthoDB" id="70161at2759"/>
<feature type="region of interest" description="Disordered" evidence="5">
    <location>
        <begin position="505"/>
        <end position="578"/>
    </location>
</feature>
<gene>
    <name evidence="7" type="ORF">EV356DRAFT_438983</name>
</gene>
<feature type="compositionally biased region" description="Polar residues" evidence="5">
    <location>
        <begin position="547"/>
        <end position="560"/>
    </location>
</feature>
<comment type="similarity">
    <text evidence="1 4">Belongs to the ATG13 family. Fungi subfamily.</text>
</comment>
<feature type="compositionally biased region" description="Low complexity" evidence="5">
    <location>
        <begin position="840"/>
        <end position="890"/>
    </location>
</feature>
<dbReference type="GO" id="GO:1990316">
    <property type="term" value="C:Atg1/ULK1 kinase complex"/>
    <property type="evidence" value="ECO:0007669"/>
    <property type="project" value="InterPro"/>
</dbReference>
<feature type="compositionally biased region" description="Pro residues" evidence="5">
    <location>
        <begin position="406"/>
        <end position="417"/>
    </location>
</feature>
<dbReference type="GO" id="GO:0000407">
    <property type="term" value="C:phagophore assembly site"/>
    <property type="evidence" value="ECO:0007669"/>
    <property type="project" value="TreeGrafter"/>
</dbReference>
<keyword evidence="8" id="KW-1185">Reference proteome</keyword>
<protein>
    <recommendedName>
        <fullName evidence="2 4">Autophagy-related protein 13</fullName>
    </recommendedName>
</protein>
<feature type="compositionally biased region" description="Low complexity" evidence="5">
    <location>
        <begin position="636"/>
        <end position="654"/>
    </location>
</feature>
<evidence type="ECO:0000256" key="3">
    <source>
        <dbReference type="ARBA" id="ARBA00023006"/>
    </source>
</evidence>
<evidence type="ECO:0000256" key="4">
    <source>
        <dbReference type="RuleBase" id="RU361214"/>
    </source>
</evidence>
<dbReference type="AlphaFoldDB" id="A0A6A6HN90"/>
<feature type="region of interest" description="Disordered" evidence="5">
    <location>
        <begin position="599"/>
        <end position="746"/>
    </location>
</feature>
<reference evidence="7" key="1">
    <citation type="journal article" date="2020" name="Stud. Mycol.">
        <title>101 Dothideomycetes genomes: a test case for predicting lifestyles and emergence of pathogens.</title>
        <authorList>
            <person name="Haridas S."/>
            <person name="Albert R."/>
            <person name="Binder M."/>
            <person name="Bloem J."/>
            <person name="Labutti K."/>
            <person name="Salamov A."/>
            <person name="Andreopoulos B."/>
            <person name="Baker S."/>
            <person name="Barry K."/>
            <person name="Bills G."/>
            <person name="Bluhm B."/>
            <person name="Cannon C."/>
            <person name="Castanera R."/>
            <person name="Culley D."/>
            <person name="Daum C."/>
            <person name="Ezra D."/>
            <person name="Gonzalez J."/>
            <person name="Henrissat B."/>
            <person name="Kuo A."/>
            <person name="Liang C."/>
            <person name="Lipzen A."/>
            <person name="Lutzoni F."/>
            <person name="Magnuson J."/>
            <person name="Mondo S."/>
            <person name="Nolan M."/>
            <person name="Ohm R."/>
            <person name="Pangilinan J."/>
            <person name="Park H.-J."/>
            <person name="Ramirez L."/>
            <person name="Alfaro M."/>
            <person name="Sun H."/>
            <person name="Tritt A."/>
            <person name="Yoshinaga Y."/>
            <person name="Zwiers L.-H."/>
            <person name="Turgeon B."/>
            <person name="Goodwin S."/>
            <person name="Spatafora J."/>
            <person name="Crous P."/>
            <person name="Grigoriev I."/>
        </authorList>
    </citation>
    <scope>NUCLEOTIDE SEQUENCE</scope>
    <source>
        <strain evidence="7">Tuck. ex Michener</strain>
    </source>
</reference>
<dbReference type="GO" id="GO:0034727">
    <property type="term" value="P:piecemeal microautophagy of the nucleus"/>
    <property type="evidence" value="ECO:0007669"/>
    <property type="project" value="TreeGrafter"/>
</dbReference>
<evidence type="ECO:0000313" key="8">
    <source>
        <dbReference type="Proteomes" id="UP000800092"/>
    </source>
</evidence>
<dbReference type="Pfam" id="PF10033">
    <property type="entry name" value="ATG13"/>
    <property type="match status" value="1"/>
</dbReference>
<feature type="region of interest" description="Disordered" evidence="5">
    <location>
        <begin position="452"/>
        <end position="487"/>
    </location>
</feature>
<feature type="compositionally biased region" description="Basic and acidic residues" evidence="5">
    <location>
        <begin position="599"/>
        <end position="611"/>
    </location>
</feature>